<evidence type="ECO:0000313" key="2">
    <source>
        <dbReference type="Proteomes" id="UP000009080"/>
    </source>
</evidence>
<reference evidence="1 2" key="1">
    <citation type="journal article" date="2009" name="PLoS ONE">
        <title>The complete genome of Teredinibacter turnerae T7901: an intracellular endosymbiont of marine wood-boring bivalves (shipworms).</title>
        <authorList>
            <person name="Yang J.C."/>
            <person name="Madupu R."/>
            <person name="Durkin A.S."/>
            <person name="Ekborg N.A."/>
            <person name="Pedamallu C.S."/>
            <person name="Hostetler J.B."/>
            <person name="Radune D."/>
            <person name="Toms B.S."/>
            <person name="Henrissat B."/>
            <person name="Coutinho P.M."/>
            <person name="Schwarz S."/>
            <person name="Field L."/>
            <person name="Trindade-Silva A.E."/>
            <person name="Soares C.A.G."/>
            <person name="Elshahawi S."/>
            <person name="Hanora A."/>
            <person name="Schmidt E.W."/>
            <person name="Haygood M.G."/>
            <person name="Posfai J."/>
            <person name="Benner J."/>
            <person name="Madinger C."/>
            <person name="Nove J."/>
            <person name="Anton B."/>
            <person name="Chaudhary K."/>
            <person name="Foster J."/>
            <person name="Holman A."/>
            <person name="Kumar S."/>
            <person name="Lessard P.A."/>
            <person name="Luyten Y.A."/>
            <person name="Slatko B."/>
            <person name="Wood N."/>
            <person name="Wu B."/>
            <person name="Teplitski M."/>
            <person name="Mougous J.D."/>
            <person name="Ward N."/>
            <person name="Eisen J.A."/>
            <person name="Badger J.H."/>
            <person name="Distel D.L."/>
        </authorList>
    </citation>
    <scope>NUCLEOTIDE SEQUENCE [LARGE SCALE GENOMIC DNA]</scope>
    <source>
        <strain evidence="2">ATCC 39867 / T7901</strain>
    </source>
</reference>
<keyword evidence="2" id="KW-1185">Reference proteome</keyword>
<name>C5BSH4_TERTT</name>
<dbReference type="EMBL" id="CP001614">
    <property type="protein sequence ID" value="ACR12912.1"/>
    <property type="molecule type" value="Genomic_DNA"/>
</dbReference>
<dbReference type="AlphaFoldDB" id="C5BSH4"/>
<protein>
    <submittedName>
        <fullName evidence="1">Uncharacterized protein</fullName>
    </submittedName>
</protein>
<dbReference type="KEGG" id="ttu:TERTU_1364"/>
<organism evidence="1 2">
    <name type="scientific">Teredinibacter turnerae (strain ATCC 39867 / T7901)</name>
    <dbReference type="NCBI Taxonomy" id="377629"/>
    <lineage>
        <taxon>Bacteria</taxon>
        <taxon>Pseudomonadati</taxon>
        <taxon>Pseudomonadota</taxon>
        <taxon>Gammaproteobacteria</taxon>
        <taxon>Cellvibrionales</taxon>
        <taxon>Cellvibrionaceae</taxon>
        <taxon>Teredinibacter</taxon>
    </lineage>
</organism>
<dbReference type="HOGENOM" id="CLU_3259032_0_0_6"/>
<sequence>MSNAASDIPCAGVNKSQRETIKTILDARCQSASFSDNFLATK</sequence>
<evidence type="ECO:0000313" key="1">
    <source>
        <dbReference type="EMBL" id="ACR12912.1"/>
    </source>
</evidence>
<accession>C5BSH4</accession>
<dbReference type="Proteomes" id="UP000009080">
    <property type="component" value="Chromosome"/>
</dbReference>
<proteinExistence type="predicted"/>
<gene>
    <name evidence="1" type="ordered locus">TERTU_1364</name>
</gene>